<name>A0A427A3H9_ENSVE</name>
<dbReference type="AlphaFoldDB" id="A0A427A3H9"/>
<reference evidence="1 2" key="1">
    <citation type="journal article" date="2014" name="Agronomy (Basel)">
        <title>A Draft Genome Sequence for Ensete ventricosum, the Drought-Tolerant Tree Against Hunger.</title>
        <authorList>
            <person name="Harrison J."/>
            <person name="Moore K.A."/>
            <person name="Paszkiewicz K."/>
            <person name="Jones T."/>
            <person name="Grant M."/>
            <person name="Ambacheew D."/>
            <person name="Muzemil S."/>
            <person name="Studholme D.J."/>
        </authorList>
    </citation>
    <scope>NUCLEOTIDE SEQUENCE [LARGE SCALE GENOMIC DNA]</scope>
</reference>
<comment type="caution">
    <text evidence="1">The sequence shown here is derived from an EMBL/GenBank/DDBJ whole genome shotgun (WGS) entry which is preliminary data.</text>
</comment>
<gene>
    <name evidence="1" type="ORF">B296_00033896</name>
</gene>
<dbReference type="EMBL" id="AMZH03003898">
    <property type="protein sequence ID" value="RRT70809.1"/>
    <property type="molecule type" value="Genomic_DNA"/>
</dbReference>
<proteinExistence type="predicted"/>
<dbReference type="Proteomes" id="UP000287651">
    <property type="component" value="Unassembled WGS sequence"/>
</dbReference>
<accession>A0A427A3H9</accession>
<evidence type="ECO:0000313" key="1">
    <source>
        <dbReference type="EMBL" id="RRT70809.1"/>
    </source>
</evidence>
<sequence>MNSCVKSHYGPTRSRLPHALDPYRHGRPAHITWNAVVQLFFNDPNACGKVPRTRACCPPRGYLGASHGSWRWCGSQSTSTVVHAFVFRAHQRHVLGQHRFIAPRVEVSKFRSLPTYGAAGTQDKKKASERADVVQRHFSWVIQSVHFR</sequence>
<protein>
    <submittedName>
        <fullName evidence="1">Uncharacterized protein</fullName>
    </submittedName>
</protein>
<organism evidence="1 2">
    <name type="scientific">Ensete ventricosum</name>
    <name type="common">Abyssinian banana</name>
    <name type="synonym">Musa ensete</name>
    <dbReference type="NCBI Taxonomy" id="4639"/>
    <lineage>
        <taxon>Eukaryota</taxon>
        <taxon>Viridiplantae</taxon>
        <taxon>Streptophyta</taxon>
        <taxon>Embryophyta</taxon>
        <taxon>Tracheophyta</taxon>
        <taxon>Spermatophyta</taxon>
        <taxon>Magnoliopsida</taxon>
        <taxon>Liliopsida</taxon>
        <taxon>Zingiberales</taxon>
        <taxon>Musaceae</taxon>
        <taxon>Ensete</taxon>
    </lineage>
</organism>
<evidence type="ECO:0000313" key="2">
    <source>
        <dbReference type="Proteomes" id="UP000287651"/>
    </source>
</evidence>